<keyword evidence="3" id="KW-1185">Reference proteome</keyword>
<evidence type="ECO:0000313" key="3">
    <source>
        <dbReference type="Proteomes" id="UP001459277"/>
    </source>
</evidence>
<reference evidence="2 3" key="1">
    <citation type="submission" date="2024-01" db="EMBL/GenBank/DDBJ databases">
        <title>A telomere-to-telomere, gap-free genome of sweet tea (Lithocarpus litseifolius).</title>
        <authorList>
            <person name="Zhou J."/>
        </authorList>
    </citation>
    <scope>NUCLEOTIDE SEQUENCE [LARGE SCALE GENOMIC DNA]</scope>
    <source>
        <strain evidence="2">Zhou-2022a</strain>
        <tissue evidence="2">Leaf</tissue>
    </source>
</reference>
<dbReference type="EMBL" id="JAZDWU010000006">
    <property type="protein sequence ID" value="KAK9998457.1"/>
    <property type="molecule type" value="Genomic_DNA"/>
</dbReference>
<accession>A0AAW2CJV9</accession>
<feature type="domain" description="RNase H type-1" evidence="1">
    <location>
        <begin position="18"/>
        <end position="140"/>
    </location>
</feature>
<dbReference type="GO" id="GO:0004523">
    <property type="term" value="F:RNA-DNA hybrid ribonuclease activity"/>
    <property type="evidence" value="ECO:0007669"/>
    <property type="project" value="InterPro"/>
</dbReference>
<comment type="caution">
    <text evidence="2">The sequence shown here is derived from an EMBL/GenBank/DDBJ whole genome shotgun (WGS) entry which is preliminary data.</text>
</comment>
<dbReference type="GO" id="GO:0003676">
    <property type="term" value="F:nucleic acid binding"/>
    <property type="evidence" value="ECO:0007669"/>
    <property type="project" value="InterPro"/>
</dbReference>
<name>A0AAW2CJV9_9ROSI</name>
<proteinExistence type="predicted"/>
<dbReference type="PANTHER" id="PTHR47723">
    <property type="entry name" value="OS05G0353850 PROTEIN"/>
    <property type="match status" value="1"/>
</dbReference>
<dbReference type="InterPro" id="IPR012337">
    <property type="entry name" value="RNaseH-like_sf"/>
</dbReference>
<dbReference type="Proteomes" id="UP001459277">
    <property type="component" value="Unassembled WGS sequence"/>
</dbReference>
<protein>
    <recommendedName>
        <fullName evidence="1">RNase H type-1 domain-containing protein</fullName>
    </recommendedName>
</protein>
<dbReference type="Gene3D" id="3.30.420.10">
    <property type="entry name" value="Ribonuclease H-like superfamily/Ribonuclease H"/>
    <property type="match status" value="1"/>
</dbReference>
<dbReference type="InterPro" id="IPR036397">
    <property type="entry name" value="RNaseH_sf"/>
</dbReference>
<gene>
    <name evidence="2" type="ORF">SO802_018060</name>
</gene>
<dbReference type="InterPro" id="IPR044730">
    <property type="entry name" value="RNase_H-like_dom_plant"/>
</dbReference>
<evidence type="ECO:0000313" key="2">
    <source>
        <dbReference type="EMBL" id="KAK9998457.1"/>
    </source>
</evidence>
<dbReference type="SUPFAM" id="SSF53098">
    <property type="entry name" value="Ribonuclease H-like"/>
    <property type="match status" value="1"/>
</dbReference>
<sequence length="151" mass="16818">MEMNDSWTLPTAPTYKVNVDGAVFSHIQGSRVGVVICDHERRVAAAISKKLLQPLGPLEIEAKVMKIRVSFAWDIGIRDVIVESDSKTVVDTLLRLCTSLMVVSNVSTGIAYKFQDFRSVQVSHVKRQGNKSTHLLAKFAKEIDNIDNYVT</sequence>
<dbReference type="CDD" id="cd06222">
    <property type="entry name" value="RNase_H_like"/>
    <property type="match status" value="1"/>
</dbReference>
<dbReference type="Pfam" id="PF13456">
    <property type="entry name" value="RVT_3"/>
    <property type="match status" value="1"/>
</dbReference>
<organism evidence="2 3">
    <name type="scientific">Lithocarpus litseifolius</name>
    <dbReference type="NCBI Taxonomy" id="425828"/>
    <lineage>
        <taxon>Eukaryota</taxon>
        <taxon>Viridiplantae</taxon>
        <taxon>Streptophyta</taxon>
        <taxon>Embryophyta</taxon>
        <taxon>Tracheophyta</taxon>
        <taxon>Spermatophyta</taxon>
        <taxon>Magnoliopsida</taxon>
        <taxon>eudicotyledons</taxon>
        <taxon>Gunneridae</taxon>
        <taxon>Pentapetalae</taxon>
        <taxon>rosids</taxon>
        <taxon>fabids</taxon>
        <taxon>Fagales</taxon>
        <taxon>Fagaceae</taxon>
        <taxon>Lithocarpus</taxon>
    </lineage>
</organism>
<dbReference type="InterPro" id="IPR002156">
    <property type="entry name" value="RNaseH_domain"/>
</dbReference>
<evidence type="ECO:0000259" key="1">
    <source>
        <dbReference type="Pfam" id="PF13456"/>
    </source>
</evidence>
<dbReference type="AlphaFoldDB" id="A0AAW2CJV9"/>
<dbReference type="InterPro" id="IPR053151">
    <property type="entry name" value="RNase_H-like"/>
</dbReference>
<dbReference type="PANTHER" id="PTHR47723:SF19">
    <property type="entry name" value="POLYNUCLEOTIDYL TRANSFERASE, RIBONUCLEASE H-LIKE SUPERFAMILY PROTEIN"/>
    <property type="match status" value="1"/>
</dbReference>